<accession>A0A2U3P3A5</accession>
<dbReference type="RefSeq" id="WP_077077246.1">
    <property type="nucleotide sequence ID" value="NZ_FUEZ01000003.1"/>
</dbReference>
<name>A0A2U3P3A5_9MYCO</name>
<evidence type="ECO:0000313" key="2">
    <source>
        <dbReference type="EMBL" id="SPM38242.1"/>
    </source>
</evidence>
<sequence>MAEFALCVELKAKPGKELEVEEFLKKEAGLASGEPGTLTWCAAKDEGEAGTYMIFDTFTDESAREDHLAGEAAQELVDKAEDLFSVAPKVHRLHVVAEK</sequence>
<keyword evidence="2" id="KW-0560">Oxidoreductase</keyword>
<organism evidence="2 3">
    <name type="scientific">Mycobacterium numidiamassiliense</name>
    <dbReference type="NCBI Taxonomy" id="1841861"/>
    <lineage>
        <taxon>Bacteria</taxon>
        <taxon>Bacillati</taxon>
        <taxon>Actinomycetota</taxon>
        <taxon>Actinomycetes</taxon>
        <taxon>Mycobacteriales</taxon>
        <taxon>Mycobacteriaceae</taxon>
        <taxon>Mycobacterium</taxon>
    </lineage>
</organism>
<dbReference type="Proteomes" id="UP000240424">
    <property type="component" value="Unassembled WGS sequence"/>
</dbReference>
<keyword evidence="2" id="KW-0503">Monooxygenase</keyword>
<dbReference type="AlphaFoldDB" id="A0A2U3P3A5"/>
<reference evidence="2 3" key="1">
    <citation type="submission" date="2017-01" db="EMBL/GenBank/DDBJ databases">
        <authorList>
            <consortium name="Urmite Genomes"/>
        </authorList>
    </citation>
    <scope>NUCLEOTIDE SEQUENCE [LARGE SCALE GENOMIC DNA]</scope>
    <source>
        <strain evidence="2 3">AB215</strain>
    </source>
</reference>
<dbReference type="InterPro" id="IPR007138">
    <property type="entry name" value="ABM_dom"/>
</dbReference>
<dbReference type="STRING" id="1841861.GCA_900157365_04621"/>
<dbReference type="OrthoDB" id="9804891at2"/>
<gene>
    <name evidence="2" type="ORF">MNAB215_418</name>
</gene>
<feature type="domain" description="ABM" evidence="1">
    <location>
        <begin position="4"/>
        <end position="93"/>
    </location>
</feature>
<dbReference type="EMBL" id="FUEZ01000003">
    <property type="protein sequence ID" value="SPM38242.1"/>
    <property type="molecule type" value="Genomic_DNA"/>
</dbReference>
<evidence type="ECO:0000313" key="3">
    <source>
        <dbReference type="Proteomes" id="UP000240424"/>
    </source>
</evidence>
<dbReference type="GO" id="GO:0004497">
    <property type="term" value="F:monooxygenase activity"/>
    <property type="evidence" value="ECO:0007669"/>
    <property type="project" value="UniProtKB-KW"/>
</dbReference>
<protein>
    <submittedName>
        <fullName evidence="2">Quinol monooxygenase YgiN</fullName>
    </submittedName>
</protein>
<keyword evidence="3" id="KW-1185">Reference proteome</keyword>
<dbReference type="PROSITE" id="PS51725">
    <property type="entry name" value="ABM"/>
    <property type="match status" value="1"/>
</dbReference>
<dbReference type="InterPro" id="IPR011008">
    <property type="entry name" value="Dimeric_a/b-barrel"/>
</dbReference>
<dbReference type="Pfam" id="PF03992">
    <property type="entry name" value="ABM"/>
    <property type="match status" value="1"/>
</dbReference>
<proteinExistence type="predicted"/>
<dbReference type="SUPFAM" id="SSF54909">
    <property type="entry name" value="Dimeric alpha+beta barrel"/>
    <property type="match status" value="1"/>
</dbReference>
<dbReference type="Gene3D" id="3.30.70.100">
    <property type="match status" value="1"/>
</dbReference>
<evidence type="ECO:0000259" key="1">
    <source>
        <dbReference type="PROSITE" id="PS51725"/>
    </source>
</evidence>